<comment type="activity regulation">
    <text evidence="12">Na(+) is not transported, but it plays an essential structural role and its presence is essential for fluoride channel function.</text>
</comment>
<evidence type="ECO:0000256" key="11">
    <source>
        <dbReference type="ARBA" id="ARBA00035585"/>
    </source>
</evidence>
<keyword evidence="4 12" id="KW-0812">Transmembrane</keyword>
<keyword evidence="2 12" id="KW-1003">Cell membrane</keyword>
<keyword evidence="7 12" id="KW-0406">Ion transport</keyword>
<organism evidence="13 14">
    <name type="scientific">Alkalimonas cellulosilytica</name>
    <dbReference type="NCBI Taxonomy" id="3058395"/>
    <lineage>
        <taxon>Bacteria</taxon>
        <taxon>Pseudomonadati</taxon>
        <taxon>Pseudomonadota</taxon>
        <taxon>Gammaproteobacteria</taxon>
        <taxon>Alkalimonas</taxon>
    </lineage>
</organism>
<comment type="catalytic activity">
    <reaction evidence="11">
        <text>fluoride(in) = fluoride(out)</text>
        <dbReference type="Rhea" id="RHEA:76159"/>
        <dbReference type="ChEBI" id="CHEBI:17051"/>
    </reaction>
    <physiologicalReaction direction="left-to-right" evidence="11">
        <dbReference type="Rhea" id="RHEA:76160"/>
    </physiologicalReaction>
</comment>
<evidence type="ECO:0000256" key="3">
    <source>
        <dbReference type="ARBA" id="ARBA00022519"/>
    </source>
</evidence>
<dbReference type="EMBL" id="JAUHLI010000005">
    <property type="protein sequence ID" value="MEE2001020.1"/>
    <property type="molecule type" value="Genomic_DNA"/>
</dbReference>
<feature type="transmembrane region" description="Helical" evidence="12">
    <location>
        <begin position="106"/>
        <end position="126"/>
    </location>
</feature>
<keyword evidence="8 12" id="KW-0472">Membrane</keyword>
<keyword evidence="3" id="KW-0997">Cell inner membrane</keyword>
<comment type="function">
    <text evidence="12">Fluoride-specific ion channel. Important for reducing fluoride concentration in the cell, thus reducing its toxicity.</text>
</comment>
<keyword evidence="12" id="KW-0479">Metal-binding</keyword>
<gene>
    <name evidence="12 13" type="primary">crcB</name>
    <name evidence="12" type="synonym">fluC</name>
    <name evidence="13" type="ORF">QWY20_06105</name>
</gene>
<accession>A0ABU7J3Z6</accession>
<sequence length="129" mass="13818">MNAPLSLTAYEVLLFVLAAACGGILRFWLSNQLSRWLGMALPWGTLVVNVSGAFAIGYLAALLLAGAAPSLWLIIGVGFLGAYTTVSSYSWQTFSFWHAGRKTRAIANTLLTLLLGIIAVAFGFYWGQG</sequence>
<reference evidence="13 14" key="1">
    <citation type="submission" date="2023-07" db="EMBL/GenBank/DDBJ databases">
        <title>Alkalimonas sp., MEB108 novel, alkaliphilic bacterium isolated from Lonar Lake, India.</title>
        <authorList>
            <person name="Joshi A."/>
            <person name="Thite S."/>
        </authorList>
    </citation>
    <scope>NUCLEOTIDE SEQUENCE [LARGE SCALE GENOMIC DNA]</scope>
    <source>
        <strain evidence="13 14">MEB108</strain>
    </source>
</reference>
<feature type="transmembrane region" description="Helical" evidence="12">
    <location>
        <begin position="71"/>
        <end position="94"/>
    </location>
</feature>
<evidence type="ECO:0000256" key="8">
    <source>
        <dbReference type="ARBA" id="ARBA00023136"/>
    </source>
</evidence>
<comment type="caution">
    <text evidence="13">The sequence shown here is derived from an EMBL/GenBank/DDBJ whole genome shotgun (WGS) entry which is preliminary data.</text>
</comment>
<evidence type="ECO:0000313" key="13">
    <source>
        <dbReference type="EMBL" id="MEE2001020.1"/>
    </source>
</evidence>
<evidence type="ECO:0000256" key="1">
    <source>
        <dbReference type="ARBA" id="ARBA00004651"/>
    </source>
</evidence>
<dbReference type="Proteomes" id="UP001336314">
    <property type="component" value="Unassembled WGS sequence"/>
</dbReference>
<dbReference type="Pfam" id="PF02537">
    <property type="entry name" value="CRCB"/>
    <property type="match status" value="1"/>
</dbReference>
<evidence type="ECO:0000256" key="5">
    <source>
        <dbReference type="ARBA" id="ARBA00022989"/>
    </source>
</evidence>
<dbReference type="NCBIfam" id="TIGR00494">
    <property type="entry name" value="crcB"/>
    <property type="match status" value="1"/>
</dbReference>
<dbReference type="HAMAP" id="MF_00454">
    <property type="entry name" value="FluC"/>
    <property type="match status" value="1"/>
</dbReference>
<feature type="binding site" evidence="12">
    <location>
        <position position="84"/>
    </location>
    <ligand>
        <name>Na(+)</name>
        <dbReference type="ChEBI" id="CHEBI:29101"/>
        <note>structural</note>
    </ligand>
</feature>
<evidence type="ECO:0000256" key="10">
    <source>
        <dbReference type="ARBA" id="ARBA00035120"/>
    </source>
</evidence>
<feature type="transmembrane region" description="Helical" evidence="12">
    <location>
        <begin position="12"/>
        <end position="29"/>
    </location>
</feature>
<evidence type="ECO:0000256" key="12">
    <source>
        <dbReference type="HAMAP-Rule" id="MF_00454"/>
    </source>
</evidence>
<keyword evidence="14" id="KW-1185">Reference proteome</keyword>
<keyword evidence="12" id="KW-0813">Transport</keyword>
<dbReference type="RefSeq" id="WP_330128147.1">
    <property type="nucleotide sequence ID" value="NZ_JAUHLI010000005.1"/>
</dbReference>
<evidence type="ECO:0000256" key="4">
    <source>
        <dbReference type="ARBA" id="ARBA00022692"/>
    </source>
</evidence>
<proteinExistence type="inferred from homology"/>
<keyword evidence="5 12" id="KW-1133">Transmembrane helix</keyword>
<evidence type="ECO:0000256" key="7">
    <source>
        <dbReference type="ARBA" id="ARBA00023065"/>
    </source>
</evidence>
<dbReference type="PANTHER" id="PTHR28259">
    <property type="entry name" value="FLUORIDE EXPORT PROTEIN 1-RELATED"/>
    <property type="match status" value="1"/>
</dbReference>
<name>A0ABU7J3Z6_9GAMM</name>
<dbReference type="InterPro" id="IPR003691">
    <property type="entry name" value="FluC"/>
</dbReference>
<feature type="transmembrane region" description="Helical" evidence="12">
    <location>
        <begin position="41"/>
        <end position="65"/>
    </location>
</feature>
<keyword evidence="9 12" id="KW-0407">Ion channel</keyword>
<comment type="subcellular location">
    <subcellularLocation>
        <location evidence="1 12">Cell membrane</location>
        <topology evidence="1 12">Multi-pass membrane protein</topology>
    </subcellularLocation>
</comment>
<evidence type="ECO:0000313" key="14">
    <source>
        <dbReference type="Proteomes" id="UP001336314"/>
    </source>
</evidence>
<keyword evidence="6 12" id="KW-0915">Sodium</keyword>
<comment type="similarity">
    <text evidence="10 12">Belongs to the fluoride channel Fluc/FEX (TC 1.A.43) family.</text>
</comment>
<evidence type="ECO:0000256" key="6">
    <source>
        <dbReference type="ARBA" id="ARBA00023053"/>
    </source>
</evidence>
<feature type="binding site" evidence="12">
    <location>
        <position position="81"/>
    </location>
    <ligand>
        <name>Na(+)</name>
        <dbReference type="ChEBI" id="CHEBI:29101"/>
        <note>structural</note>
    </ligand>
</feature>
<evidence type="ECO:0000256" key="2">
    <source>
        <dbReference type="ARBA" id="ARBA00022475"/>
    </source>
</evidence>
<dbReference type="PANTHER" id="PTHR28259:SF1">
    <property type="entry name" value="FLUORIDE EXPORT PROTEIN 1-RELATED"/>
    <property type="match status" value="1"/>
</dbReference>
<protein>
    <recommendedName>
        <fullName evidence="12">Fluoride-specific ion channel FluC</fullName>
    </recommendedName>
</protein>
<evidence type="ECO:0000256" key="9">
    <source>
        <dbReference type="ARBA" id="ARBA00023303"/>
    </source>
</evidence>